<dbReference type="Proteomes" id="UP000005408">
    <property type="component" value="Unassembled WGS sequence"/>
</dbReference>
<organism evidence="2 3">
    <name type="scientific">Magallana gigas</name>
    <name type="common">Pacific oyster</name>
    <name type="synonym">Crassostrea gigas</name>
    <dbReference type="NCBI Taxonomy" id="29159"/>
    <lineage>
        <taxon>Eukaryota</taxon>
        <taxon>Metazoa</taxon>
        <taxon>Spiralia</taxon>
        <taxon>Lophotrochozoa</taxon>
        <taxon>Mollusca</taxon>
        <taxon>Bivalvia</taxon>
        <taxon>Autobranchia</taxon>
        <taxon>Pteriomorphia</taxon>
        <taxon>Ostreida</taxon>
        <taxon>Ostreoidea</taxon>
        <taxon>Ostreidae</taxon>
        <taxon>Magallana</taxon>
    </lineage>
</organism>
<proteinExistence type="predicted"/>
<dbReference type="AlphaFoldDB" id="A0A8W8NYZ8"/>
<evidence type="ECO:0000313" key="3">
    <source>
        <dbReference type="Proteomes" id="UP000005408"/>
    </source>
</evidence>
<feature type="region of interest" description="Disordered" evidence="1">
    <location>
        <begin position="147"/>
        <end position="166"/>
    </location>
</feature>
<evidence type="ECO:0000256" key="1">
    <source>
        <dbReference type="SAM" id="MobiDB-lite"/>
    </source>
</evidence>
<sequence length="360" mass="41053">MSNVPKWIAEFTIKDCNECADKKQEQKAKRAERYKARTVRAAAIAKNQEKRLLGHFSTTAQNDKHNSIPLTRKRKGPQHDDEQLHQRKKLRSSSRKTNKRGIDITTGSADSSSTSFFINKKKVGLSRNQIKEDIVVHGSEIEKAQEISQLDKSRENATGSADSSGTTSYCLNEEVVLSSNQVEEEFGLNKNEIGTPVKAPQPDESCDNADVEKDEYVYRLQRFHETHRQGLYPKDIWSRTSLRKHVERGSKGVTSRFISCCKTLVDLQCLGGITNESTRVREVVRINITKLKNYHDVTVIDLTDETVRGKHINRSSEAWRFASRFNEVILEPRTHVPADCVEKIGIVLHRKFIKDEHVIL</sequence>
<evidence type="ECO:0000313" key="2">
    <source>
        <dbReference type="EnsemblMetazoa" id="G8342.1:cds"/>
    </source>
</evidence>
<feature type="compositionally biased region" description="Low complexity" evidence="1">
    <location>
        <begin position="157"/>
        <end position="166"/>
    </location>
</feature>
<name>A0A8W8NYZ8_MAGGI</name>
<keyword evidence="3" id="KW-1185">Reference proteome</keyword>
<feature type="region of interest" description="Disordered" evidence="1">
    <location>
        <begin position="50"/>
        <end position="108"/>
    </location>
</feature>
<protein>
    <submittedName>
        <fullName evidence="2">Uncharacterized protein</fullName>
    </submittedName>
</protein>
<reference evidence="2" key="1">
    <citation type="submission" date="2022-08" db="UniProtKB">
        <authorList>
            <consortium name="EnsemblMetazoa"/>
        </authorList>
    </citation>
    <scope>IDENTIFICATION</scope>
    <source>
        <strain evidence="2">05x7-T-G4-1.051#20</strain>
    </source>
</reference>
<accession>A0A8W8NYZ8</accession>
<feature type="compositionally biased region" description="Basic residues" evidence="1">
    <location>
        <begin position="86"/>
        <end position="99"/>
    </location>
</feature>
<dbReference type="EnsemblMetazoa" id="G8342.1">
    <property type="protein sequence ID" value="G8342.1:cds"/>
    <property type="gene ID" value="G8342"/>
</dbReference>